<keyword evidence="3" id="KW-1185">Reference proteome</keyword>
<proteinExistence type="predicted"/>
<dbReference type="AlphaFoldDB" id="A0A3N0YKI8"/>
<dbReference type="Proteomes" id="UP000281406">
    <property type="component" value="Unassembled WGS sequence"/>
</dbReference>
<organism evidence="2 3">
    <name type="scientific">Anabarilius grahami</name>
    <name type="common">Kanglang fish</name>
    <name type="synonym">Barilius grahami</name>
    <dbReference type="NCBI Taxonomy" id="495550"/>
    <lineage>
        <taxon>Eukaryota</taxon>
        <taxon>Metazoa</taxon>
        <taxon>Chordata</taxon>
        <taxon>Craniata</taxon>
        <taxon>Vertebrata</taxon>
        <taxon>Euteleostomi</taxon>
        <taxon>Actinopterygii</taxon>
        <taxon>Neopterygii</taxon>
        <taxon>Teleostei</taxon>
        <taxon>Ostariophysi</taxon>
        <taxon>Cypriniformes</taxon>
        <taxon>Xenocyprididae</taxon>
        <taxon>Xenocypridinae</taxon>
        <taxon>Xenocypridinae incertae sedis</taxon>
        <taxon>Anabarilius</taxon>
    </lineage>
</organism>
<protein>
    <submittedName>
        <fullName evidence="2">Uncharacterized protein</fullName>
    </submittedName>
</protein>
<evidence type="ECO:0000313" key="2">
    <source>
        <dbReference type="EMBL" id="ROL46772.1"/>
    </source>
</evidence>
<gene>
    <name evidence="2" type="ORF">DPX16_12665</name>
</gene>
<dbReference type="EMBL" id="RJVU01037189">
    <property type="protein sequence ID" value="ROL46772.1"/>
    <property type="molecule type" value="Genomic_DNA"/>
</dbReference>
<reference evidence="2 3" key="1">
    <citation type="submission" date="2018-10" db="EMBL/GenBank/DDBJ databases">
        <title>Genome assembly for a Yunnan-Guizhou Plateau 3E fish, Anabarilius grahami (Regan), and its evolutionary and genetic applications.</title>
        <authorList>
            <person name="Jiang W."/>
        </authorList>
    </citation>
    <scope>NUCLEOTIDE SEQUENCE [LARGE SCALE GENOMIC DNA]</scope>
    <source>
        <strain evidence="2">AG-KIZ</strain>
        <tissue evidence="2">Muscle</tissue>
    </source>
</reference>
<evidence type="ECO:0000313" key="3">
    <source>
        <dbReference type="Proteomes" id="UP000281406"/>
    </source>
</evidence>
<sequence>MLRAHLSFFQGPAPAVRSWGSRMDLADERETGPALSPDLSPDLCVSLRTPVLLQLTRGMTILFSSLLPLSVPHGEGPSATQPQPGPSKTEVQKQSVASRAPPCKDWGPSRRLAQPPRQDLRTILQKKKSS</sequence>
<evidence type="ECO:0000256" key="1">
    <source>
        <dbReference type="SAM" id="MobiDB-lite"/>
    </source>
</evidence>
<accession>A0A3N0YKI8</accession>
<comment type="caution">
    <text evidence="2">The sequence shown here is derived from an EMBL/GenBank/DDBJ whole genome shotgun (WGS) entry which is preliminary data.</text>
</comment>
<name>A0A3N0YKI8_ANAGA</name>
<feature type="region of interest" description="Disordered" evidence="1">
    <location>
        <begin position="71"/>
        <end position="130"/>
    </location>
</feature>